<gene>
    <name evidence="2" type="ORF">NITLEN_10970</name>
</gene>
<keyword evidence="1" id="KW-0812">Transmembrane</keyword>
<accession>A0A330L2L3</accession>
<organism evidence="2 3">
    <name type="scientific">Nitrospira lenta</name>
    <dbReference type="NCBI Taxonomy" id="1436998"/>
    <lineage>
        <taxon>Bacteria</taxon>
        <taxon>Pseudomonadati</taxon>
        <taxon>Nitrospirota</taxon>
        <taxon>Nitrospiria</taxon>
        <taxon>Nitrospirales</taxon>
        <taxon>Nitrospiraceae</taxon>
        <taxon>Nitrospira</taxon>
    </lineage>
</organism>
<keyword evidence="3" id="KW-1185">Reference proteome</keyword>
<evidence type="ECO:0000313" key="3">
    <source>
        <dbReference type="Proteomes" id="UP000248168"/>
    </source>
</evidence>
<dbReference type="InParanoid" id="A0A330L2L3"/>
<protein>
    <submittedName>
        <fullName evidence="2">Uncharacterized protein</fullName>
    </submittedName>
</protein>
<sequence length="55" mass="6272">MSISESCTYLHWVGPSGILVVFFFFNILNALIAHLWKCGSRLFTGSLYHFLSIFS</sequence>
<feature type="transmembrane region" description="Helical" evidence="1">
    <location>
        <begin position="12"/>
        <end position="36"/>
    </location>
</feature>
<dbReference type="AlphaFoldDB" id="A0A330L2L3"/>
<dbReference type="Proteomes" id="UP000248168">
    <property type="component" value="Unassembled WGS sequence"/>
</dbReference>
<dbReference type="EMBL" id="OUNR01000001">
    <property type="protein sequence ID" value="SPP63884.1"/>
    <property type="molecule type" value="Genomic_DNA"/>
</dbReference>
<evidence type="ECO:0000256" key="1">
    <source>
        <dbReference type="SAM" id="Phobius"/>
    </source>
</evidence>
<proteinExistence type="predicted"/>
<reference evidence="3" key="1">
    <citation type="submission" date="2018-04" db="EMBL/GenBank/DDBJ databases">
        <authorList>
            <person name="Lucker S."/>
            <person name="Sakoula D."/>
        </authorList>
    </citation>
    <scope>NUCLEOTIDE SEQUENCE [LARGE SCALE GENOMIC DNA]</scope>
</reference>
<keyword evidence="1" id="KW-0472">Membrane</keyword>
<keyword evidence="1" id="KW-1133">Transmembrane helix</keyword>
<evidence type="ECO:0000313" key="2">
    <source>
        <dbReference type="EMBL" id="SPP63884.1"/>
    </source>
</evidence>
<name>A0A330L2L3_9BACT</name>